<dbReference type="GO" id="GO:1903024">
    <property type="term" value="P:positive regulation of ascospore-type prospore membrane formation"/>
    <property type="evidence" value="ECO:0007669"/>
    <property type="project" value="EnsemblFungi"/>
</dbReference>
<dbReference type="GO" id="GO:0044778">
    <property type="term" value="P:meiotic DNA integrity checkpoint signaling"/>
    <property type="evidence" value="ECO:0007669"/>
    <property type="project" value="EnsemblFungi"/>
</dbReference>
<keyword evidence="2 4" id="KW-0853">WD repeat</keyword>
<dbReference type="PANTHER" id="PTHR19918:SF5">
    <property type="entry name" value="MEIOSIS-SPECIFIC APC_C ACTIVATOR PROTEIN AMA1"/>
    <property type="match status" value="1"/>
</dbReference>
<dbReference type="SMART" id="SM00320">
    <property type="entry name" value="WD40"/>
    <property type="match status" value="4"/>
</dbReference>
<dbReference type="KEGG" id="yli:2906634"/>
<evidence type="ECO:0000313" key="7">
    <source>
        <dbReference type="EMBL" id="AOW01831.1"/>
    </source>
</evidence>
<reference evidence="8 10" key="2">
    <citation type="submission" date="2018-07" db="EMBL/GenBank/DDBJ databases">
        <title>Draft Genome Assemblies for Five Robust Yarrowia lipolytica Strains Exhibiting High Lipid Production and Pentose Sugar Utilization and Sugar Alcohol Secretion from Undetoxified Lignocellulosic Biomass Hydrolysates.</title>
        <authorList>
            <consortium name="DOE Joint Genome Institute"/>
            <person name="Walker C."/>
            <person name="Ryu S."/>
            <person name="Na H."/>
            <person name="Zane M."/>
            <person name="LaButti K."/>
            <person name="Lipzen A."/>
            <person name="Haridas S."/>
            <person name="Barry K."/>
            <person name="Grigoriev I.V."/>
            <person name="Quarterman J."/>
            <person name="Slininger P."/>
            <person name="Dien B."/>
            <person name="Trinh C.T."/>
        </authorList>
    </citation>
    <scope>NUCLEOTIDE SEQUENCE [LARGE SCALE GENOMIC DNA]</scope>
    <source>
        <strain evidence="8 10">YB392</strain>
    </source>
</reference>
<dbReference type="GO" id="GO:1990757">
    <property type="term" value="F:ubiquitin ligase activator activity"/>
    <property type="evidence" value="ECO:0007669"/>
    <property type="project" value="EnsemblFungi"/>
</dbReference>
<dbReference type="GeneID" id="2906634"/>
<evidence type="ECO:0000259" key="6">
    <source>
        <dbReference type="Pfam" id="PF24807"/>
    </source>
</evidence>
<dbReference type="GO" id="GO:0007130">
    <property type="term" value="P:synaptonemal complex assembly"/>
    <property type="evidence" value="ECO:0007669"/>
    <property type="project" value="EnsemblFungi"/>
</dbReference>
<dbReference type="GO" id="GO:0031145">
    <property type="term" value="P:anaphase-promoting complex-dependent catabolic process"/>
    <property type="evidence" value="ECO:0007669"/>
    <property type="project" value="TreeGrafter"/>
</dbReference>
<comment type="similarity">
    <text evidence="1">Belongs to the WD repeat CDC20/Fizzy family.</text>
</comment>
<dbReference type="InterPro" id="IPR015943">
    <property type="entry name" value="WD40/YVTN_repeat-like_dom_sf"/>
</dbReference>
<evidence type="ECO:0000256" key="4">
    <source>
        <dbReference type="PROSITE-ProRule" id="PRU00221"/>
    </source>
</evidence>
<dbReference type="EMBL" id="KZ859021">
    <property type="protein sequence ID" value="RDW24792.1"/>
    <property type="molecule type" value="Genomic_DNA"/>
</dbReference>
<organism evidence="7 9">
    <name type="scientific">Yarrowia lipolytica</name>
    <name type="common">Candida lipolytica</name>
    <dbReference type="NCBI Taxonomy" id="4952"/>
    <lineage>
        <taxon>Eukaryota</taxon>
        <taxon>Fungi</taxon>
        <taxon>Dikarya</taxon>
        <taxon>Ascomycota</taxon>
        <taxon>Saccharomycotina</taxon>
        <taxon>Dipodascomycetes</taxon>
        <taxon>Dipodascales</taxon>
        <taxon>Dipodascales incertae sedis</taxon>
        <taxon>Yarrowia</taxon>
    </lineage>
</organism>
<dbReference type="PANTHER" id="PTHR19918">
    <property type="entry name" value="CELL DIVISION CYCLE 20 CDC20 FIZZY -RELATED"/>
    <property type="match status" value="1"/>
</dbReference>
<feature type="repeat" description="WD" evidence="4">
    <location>
        <begin position="357"/>
        <end position="391"/>
    </location>
</feature>
<dbReference type="GO" id="GO:1905786">
    <property type="term" value="P:positive regulation of anaphase-promoting complex-dependent catabolic process"/>
    <property type="evidence" value="ECO:0007669"/>
    <property type="project" value="EnsemblFungi"/>
</dbReference>
<feature type="region of interest" description="Disordered" evidence="5">
    <location>
        <begin position="107"/>
        <end position="167"/>
    </location>
</feature>
<dbReference type="Proteomes" id="UP000182444">
    <property type="component" value="Chromosome 1B"/>
</dbReference>
<sequence>MRADRFIPTVLPSQYNRSPSITIRRDRQLTSFSEPRPFIDTLLIDQYLNEVSSASSSEGGGDITSGQAPTSPTTGGITNENQFYLAAALGQSSSDRVLTWESPATFHSTHSVVSPGNTSIFSLPLPNSGEATEGSTNSPSTSSSTMTFNRLQSSRTSPPRANSERRQVYTMGSGMGVAGTDYPMVMASLTISEVPDDSKKVDICRNLPYRLLDAPLLRNDYYANLISWSHQCGKVAVGLGNEVYLWHEQEGASLLQISGNRSAIMCVTFNTVNDLLMIGCRNGMIYIADAPKDIILAKYDHRSTRRGNSLECGVCSALWVPNRNDLLIIGDESGYTGVLGIKTVYDNDHEIHGLAELGGHFQQICGMASPKDGSEIAIGCNDNSCSIWDISCLQDYNWTQDIELTLKHTLVHNAAVKAMAYCPWSPSLLATGGGSHDRTIRFWHTGTGTLIKKIPVHAQVTSIFWSRFNRQFVATFGFSDPGRGSLISVFTFPELELRVQVTSKAGLRFLSASQSANDGQVAVTSNDETVRFYEVWPVVAGAVPMFPKSGIFGSDLIELIEGIERPEAVIR</sequence>
<name>A0A1H6PHP6_YARLL</name>
<dbReference type="InterPro" id="IPR001680">
    <property type="entry name" value="WD40_rpt"/>
</dbReference>
<dbReference type="OMA" id="RDDFYTT"/>
<keyword evidence="3" id="KW-0677">Repeat</keyword>
<feature type="region of interest" description="Disordered" evidence="5">
    <location>
        <begin position="53"/>
        <end position="78"/>
    </location>
</feature>
<dbReference type="InterPro" id="IPR036322">
    <property type="entry name" value="WD40_repeat_dom_sf"/>
</dbReference>
<dbReference type="GO" id="GO:0010997">
    <property type="term" value="F:anaphase-promoting complex binding"/>
    <property type="evidence" value="ECO:0007669"/>
    <property type="project" value="InterPro"/>
</dbReference>
<feature type="compositionally biased region" description="Polar residues" evidence="5">
    <location>
        <begin position="64"/>
        <end position="78"/>
    </location>
</feature>
<protein>
    <submittedName>
        <fullName evidence="8">WD40-repeat-containing domain protein</fullName>
    </submittedName>
</protein>
<dbReference type="GO" id="GO:0030476">
    <property type="term" value="P:ascospore wall assembly"/>
    <property type="evidence" value="ECO:0007669"/>
    <property type="project" value="EnsemblFungi"/>
</dbReference>
<reference evidence="7 9" key="1">
    <citation type="journal article" date="2016" name="PLoS ONE">
        <title>Sequence Assembly of Yarrowia lipolytica Strain W29/CLIB89 Shows Transposable Element Diversity.</title>
        <authorList>
            <person name="Magnan C."/>
            <person name="Yu J."/>
            <person name="Chang I."/>
            <person name="Jahn E."/>
            <person name="Kanomata Y."/>
            <person name="Wu J."/>
            <person name="Zeller M."/>
            <person name="Oakes M."/>
            <person name="Baldi P."/>
            <person name="Sandmeyer S."/>
        </authorList>
    </citation>
    <scope>NUCLEOTIDE SEQUENCE [LARGE SCALE GENOMIC DNA]</scope>
    <source>
        <strain evidence="7">CLIB89</strain>
        <strain evidence="9">CLIB89(W29)</strain>
    </source>
</reference>
<feature type="compositionally biased region" description="Low complexity" evidence="5">
    <location>
        <begin position="132"/>
        <end position="147"/>
    </location>
</feature>
<dbReference type="Proteomes" id="UP000256601">
    <property type="component" value="Unassembled WGS sequence"/>
</dbReference>
<dbReference type="PROSITE" id="PS50082">
    <property type="entry name" value="WD_REPEATS_2"/>
    <property type="match status" value="1"/>
</dbReference>
<dbReference type="PROSITE" id="PS00678">
    <property type="entry name" value="WD_REPEATS_1"/>
    <property type="match status" value="1"/>
</dbReference>
<proteinExistence type="inferred from homology"/>
<evidence type="ECO:0000256" key="3">
    <source>
        <dbReference type="ARBA" id="ARBA00022737"/>
    </source>
</evidence>
<dbReference type="EMBL" id="CP017554">
    <property type="protein sequence ID" value="AOW01831.1"/>
    <property type="molecule type" value="Genomic_DNA"/>
</dbReference>
<dbReference type="VEuPathDB" id="FungiDB:YALI1_B22452g"/>
<evidence type="ECO:0000313" key="8">
    <source>
        <dbReference type="EMBL" id="RDW24792.1"/>
    </source>
</evidence>
<dbReference type="InterPro" id="IPR019775">
    <property type="entry name" value="WD40_repeat_CS"/>
</dbReference>
<evidence type="ECO:0000313" key="10">
    <source>
        <dbReference type="Proteomes" id="UP000256601"/>
    </source>
</evidence>
<evidence type="ECO:0000256" key="5">
    <source>
        <dbReference type="SAM" id="MobiDB-lite"/>
    </source>
</evidence>
<feature type="compositionally biased region" description="Polar residues" evidence="5">
    <location>
        <begin position="107"/>
        <end position="121"/>
    </location>
</feature>
<accession>A0A1H6PHP6</accession>
<dbReference type="AlphaFoldDB" id="A0A1H6PHP6"/>
<gene>
    <name evidence="8" type="ORF">B0I71DRAFT_159949</name>
    <name evidence="7" type="ORF">YALI1_B22452g</name>
</gene>
<dbReference type="eggNOG" id="KOG0305">
    <property type="taxonomic scope" value="Eukaryota"/>
</dbReference>
<feature type="domain" description="CDC20/Fizzy WD40" evidence="6">
    <location>
        <begin position="212"/>
        <end position="533"/>
    </location>
</feature>
<dbReference type="VEuPathDB" id="FungiDB:YALI0_B17270g"/>
<evidence type="ECO:0000313" key="9">
    <source>
        <dbReference type="Proteomes" id="UP000182444"/>
    </source>
</evidence>
<dbReference type="InterPro" id="IPR056150">
    <property type="entry name" value="WD40_CDC20-Fz"/>
</dbReference>
<dbReference type="GO" id="GO:0005680">
    <property type="term" value="C:anaphase-promoting complex"/>
    <property type="evidence" value="ECO:0007669"/>
    <property type="project" value="EnsemblFungi"/>
</dbReference>
<evidence type="ECO:0000256" key="1">
    <source>
        <dbReference type="ARBA" id="ARBA00006445"/>
    </source>
</evidence>
<dbReference type="SUPFAM" id="SSF50978">
    <property type="entry name" value="WD40 repeat-like"/>
    <property type="match status" value="1"/>
</dbReference>
<dbReference type="InterPro" id="IPR033010">
    <property type="entry name" value="Cdc20/Fizzy"/>
</dbReference>
<dbReference type="Gene3D" id="2.130.10.10">
    <property type="entry name" value="YVTN repeat-like/Quinoprotein amine dehydrogenase"/>
    <property type="match status" value="1"/>
</dbReference>
<evidence type="ECO:0000256" key="2">
    <source>
        <dbReference type="ARBA" id="ARBA00022574"/>
    </source>
</evidence>
<feature type="compositionally biased region" description="Polar residues" evidence="5">
    <location>
        <begin position="148"/>
        <end position="160"/>
    </location>
</feature>
<dbReference type="Pfam" id="PF24807">
    <property type="entry name" value="WD40_CDC20-Fz"/>
    <property type="match status" value="1"/>
</dbReference>